<protein>
    <recommendedName>
        <fullName evidence="2">UBC core domain-containing protein</fullName>
    </recommendedName>
</protein>
<evidence type="ECO:0000256" key="1">
    <source>
        <dbReference type="SAM" id="MobiDB-lite"/>
    </source>
</evidence>
<evidence type="ECO:0000313" key="4">
    <source>
        <dbReference type="Proteomes" id="UP000835052"/>
    </source>
</evidence>
<keyword evidence="4" id="KW-1185">Reference proteome</keyword>
<sequence length="329" mass="37426">MVIRSRQIEIAVGDESEESDSDEFLRLATNGTDAELSGLVFRDGRPMREVQPGQGRLAETGAIVSGRVIPSTVSRQSTSSSSQSSTSSGENAPEREVVLRVVRGSNARDISRSLWRMTDDPHPRQTNFEPSLSFLNAVHMRLSVRREDYSAMPLFRVHEDEVEDRPANLATPAPQQLSSQRLQVDLDQLSRNPIPNIFAVPCMDFNHHWMVTVEGPRHTPYEGGVFFVEIIFTSEFPLVPCAQNGIYFRTRIYHCNVDFYGRVNASDFVAKWKPVMTVRDILEYLNELLMEGHDYPAEPVLEPSRLELYRRSRSEFDELASAWTKRYAT</sequence>
<dbReference type="SMART" id="SM00212">
    <property type="entry name" value="UBCc"/>
    <property type="match status" value="1"/>
</dbReference>
<dbReference type="InterPro" id="IPR000608">
    <property type="entry name" value="UBC"/>
</dbReference>
<proteinExistence type="predicted"/>
<dbReference type="AlphaFoldDB" id="A0A8S1GMI0"/>
<dbReference type="PROSITE" id="PS50127">
    <property type="entry name" value="UBC_2"/>
    <property type="match status" value="1"/>
</dbReference>
<comment type="caution">
    <text evidence="3">The sequence shown here is derived from an EMBL/GenBank/DDBJ whole genome shotgun (WGS) entry which is preliminary data.</text>
</comment>
<accession>A0A8S1GMI0</accession>
<evidence type="ECO:0000313" key="3">
    <source>
        <dbReference type="EMBL" id="CAD6184266.1"/>
    </source>
</evidence>
<evidence type="ECO:0000259" key="2">
    <source>
        <dbReference type="PROSITE" id="PS50127"/>
    </source>
</evidence>
<organism evidence="3 4">
    <name type="scientific">Caenorhabditis auriculariae</name>
    <dbReference type="NCBI Taxonomy" id="2777116"/>
    <lineage>
        <taxon>Eukaryota</taxon>
        <taxon>Metazoa</taxon>
        <taxon>Ecdysozoa</taxon>
        <taxon>Nematoda</taxon>
        <taxon>Chromadorea</taxon>
        <taxon>Rhabditida</taxon>
        <taxon>Rhabditina</taxon>
        <taxon>Rhabditomorpha</taxon>
        <taxon>Rhabditoidea</taxon>
        <taxon>Rhabditidae</taxon>
        <taxon>Peloderinae</taxon>
        <taxon>Caenorhabditis</taxon>
    </lineage>
</organism>
<dbReference type="Gene3D" id="3.10.110.10">
    <property type="entry name" value="Ubiquitin Conjugating Enzyme"/>
    <property type="match status" value="1"/>
</dbReference>
<feature type="region of interest" description="Disordered" evidence="1">
    <location>
        <begin position="68"/>
        <end position="97"/>
    </location>
</feature>
<feature type="compositionally biased region" description="Low complexity" evidence="1">
    <location>
        <begin position="71"/>
        <end position="88"/>
    </location>
</feature>
<dbReference type="Pfam" id="PF00179">
    <property type="entry name" value="UQ_con"/>
    <property type="match status" value="1"/>
</dbReference>
<reference evidence="3" key="1">
    <citation type="submission" date="2020-10" db="EMBL/GenBank/DDBJ databases">
        <authorList>
            <person name="Kikuchi T."/>
        </authorList>
    </citation>
    <scope>NUCLEOTIDE SEQUENCE</scope>
    <source>
        <strain evidence="3">NKZ352</strain>
    </source>
</reference>
<dbReference type="InterPro" id="IPR016135">
    <property type="entry name" value="UBQ-conjugating_enzyme/RWD"/>
</dbReference>
<dbReference type="PANTHER" id="PTHR24068">
    <property type="entry name" value="UBIQUITIN-CONJUGATING ENZYME E2"/>
    <property type="match status" value="1"/>
</dbReference>
<dbReference type="SUPFAM" id="SSF54495">
    <property type="entry name" value="UBC-like"/>
    <property type="match status" value="1"/>
</dbReference>
<dbReference type="Proteomes" id="UP000835052">
    <property type="component" value="Unassembled WGS sequence"/>
</dbReference>
<gene>
    <name evidence="3" type="ORF">CAUJ_LOCUS185</name>
</gene>
<name>A0A8S1GMI0_9PELO</name>
<feature type="domain" description="UBC core" evidence="2">
    <location>
        <begin position="177"/>
        <end position="329"/>
    </location>
</feature>
<dbReference type="EMBL" id="CAJGYM010000001">
    <property type="protein sequence ID" value="CAD6184266.1"/>
    <property type="molecule type" value="Genomic_DNA"/>
</dbReference>
<dbReference type="OrthoDB" id="7851174at2759"/>